<feature type="compositionally biased region" description="Low complexity" evidence="1">
    <location>
        <begin position="1631"/>
        <end position="1643"/>
    </location>
</feature>
<feature type="region of interest" description="Disordered" evidence="1">
    <location>
        <begin position="304"/>
        <end position="356"/>
    </location>
</feature>
<comment type="caution">
    <text evidence="2">The sequence shown here is derived from an EMBL/GenBank/DDBJ whole genome shotgun (WGS) entry which is preliminary data.</text>
</comment>
<feature type="region of interest" description="Disordered" evidence="1">
    <location>
        <begin position="89"/>
        <end position="149"/>
    </location>
</feature>
<feature type="compositionally biased region" description="Basic and acidic residues" evidence="1">
    <location>
        <begin position="1023"/>
        <end position="1033"/>
    </location>
</feature>
<feature type="region of interest" description="Disordered" evidence="1">
    <location>
        <begin position="738"/>
        <end position="832"/>
    </location>
</feature>
<reference evidence="2" key="1">
    <citation type="submission" date="2021-02" db="EMBL/GenBank/DDBJ databases">
        <authorList>
            <person name="Nowell W R."/>
        </authorList>
    </citation>
    <scope>NUCLEOTIDE SEQUENCE</scope>
</reference>
<feature type="compositionally biased region" description="Polar residues" evidence="1">
    <location>
        <begin position="1672"/>
        <end position="1682"/>
    </location>
</feature>
<feature type="region of interest" description="Disordered" evidence="1">
    <location>
        <begin position="400"/>
        <end position="588"/>
    </location>
</feature>
<feature type="compositionally biased region" description="Low complexity" evidence="1">
    <location>
        <begin position="1550"/>
        <end position="1591"/>
    </location>
</feature>
<gene>
    <name evidence="2" type="ORF">UJA718_LOCUS20591</name>
</gene>
<feature type="compositionally biased region" description="Polar residues" evidence="1">
    <location>
        <begin position="32"/>
        <end position="50"/>
    </location>
</feature>
<feature type="compositionally biased region" description="Polar residues" evidence="1">
    <location>
        <begin position="518"/>
        <end position="529"/>
    </location>
</feature>
<feature type="compositionally biased region" description="Polar residues" evidence="1">
    <location>
        <begin position="215"/>
        <end position="224"/>
    </location>
</feature>
<organism evidence="2 3">
    <name type="scientific">Rotaria socialis</name>
    <dbReference type="NCBI Taxonomy" id="392032"/>
    <lineage>
        <taxon>Eukaryota</taxon>
        <taxon>Metazoa</taxon>
        <taxon>Spiralia</taxon>
        <taxon>Gnathifera</taxon>
        <taxon>Rotifera</taxon>
        <taxon>Eurotatoria</taxon>
        <taxon>Bdelloidea</taxon>
        <taxon>Philodinida</taxon>
        <taxon>Philodinidae</taxon>
        <taxon>Rotaria</taxon>
    </lineage>
</organism>
<feature type="compositionally biased region" description="Basic and acidic residues" evidence="1">
    <location>
        <begin position="502"/>
        <end position="516"/>
    </location>
</feature>
<feature type="compositionally biased region" description="Low complexity" evidence="1">
    <location>
        <begin position="309"/>
        <end position="319"/>
    </location>
</feature>
<dbReference type="Proteomes" id="UP000663873">
    <property type="component" value="Unassembled WGS sequence"/>
</dbReference>
<feature type="compositionally biased region" description="Polar residues" evidence="1">
    <location>
        <begin position="1234"/>
        <end position="1268"/>
    </location>
</feature>
<feature type="region of interest" description="Disordered" evidence="1">
    <location>
        <begin position="175"/>
        <end position="253"/>
    </location>
</feature>
<feature type="compositionally biased region" description="Basic and acidic residues" evidence="1">
    <location>
        <begin position="178"/>
        <end position="191"/>
    </location>
</feature>
<feature type="compositionally biased region" description="Polar residues" evidence="1">
    <location>
        <begin position="135"/>
        <end position="149"/>
    </location>
</feature>
<feature type="non-terminal residue" evidence="2">
    <location>
        <position position="1"/>
    </location>
</feature>
<accession>A0A820QLT6</accession>
<feature type="region of interest" description="Disordered" evidence="1">
    <location>
        <begin position="1450"/>
        <end position="1644"/>
    </location>
</feature>
<feature type="compositionally biased region" description="Basic and acidic residues" evidence="1">
    <location>
        <begin position="970"/>
        <end position="988"/>
    </location>
</feature>
<feature type="region of interest" description="Disordered" evidence="1">
    <location>
        <begin position="1337"/>
        <end position="1365"/>
    </location>
</feature>
<feature type="compositionally biased region" description="Low complexity" evidence="1">
    <location>
        <begin position="1456"/>
        <end position="1479"/>
    </location>
</feature>
<feature type="compositionally biased region" description="Polar residues" evidence="1">
    <location>
        <begin position="428"/>
        <end position="445"/>
    </location>
</feature>
<feature type="compositionally biased region" description="Polar residues" evidence="1">
    <location>
        <begin position="545"/>
        <end position="586"/>
    </location>
</feature>
<feature type="compositionally biased region" description="Polar residues" evidence="1">
    <location>
        <begin position="1000"/>
        <end position="1011"/>
    </location>
</feature>
<feature type="region of interest" description="Disordered" evidence="1">
    <location>
        <begin position="1672"/>
        <end position="1691"/>
    </location>
</feature>
<feature type="compositionally biased region" description="Polar residues" evidence="1">
    <location>
        <begin position="801"/>
        <end position="818"/>
    </location>
</feature>
<feature type="compositionally biased region" description="Polar residues" evidence="1">
    <location>
        <begin position="406"/>
        <end position="420"/>
    </location>
</feature>
<feature type="compositionally biased region" description="Polar residues" evidence="1">
    <location>
        <begin position="758"/>
        <end position="776"/>
    </location>
</feature>
<feature type="compositionally biased region" description="Low complexity" evidence="1">
    <location>
        <begin position="225"/>
        <end position="245"/>
    </location>
</feature>
<feature type="compositionally biased region" description="Low complexity" evidence="1">
    <location>
        <begin position="782"/>
        <end position="792"/>
    </location>
</feature>
<proteinExistence type="predicted"/>
<sequence length="1691" mass="190810">WSYNVGNSYGSYGANQAPSSMSMHQLHHHQQRASPYGNNAQSQSQQQRMNASADYKTPTILRNKDIDDLSKLTDNVTWASAPQEVNYEEKIRFSDDEDNDITDNNTKSRRYNNNNNSQKQSYPQVLQNNNNNNNRSMHTNYSQQQTTRSRLLQDDEHVKQMQDDKNSELINTLTVAKQRRDEQERNLRDSSQRPSTTVQKSFDDQKQIPGYQTRPLITSTGKDNLSSSQIDSSSLWGQSNSGTTSRTRHDTTDSQTFAMKSWSDQMDSFNYASLHEKSGGQVDTDDHHDDTTAAVTITSVPSVTHKYSRSQSESSCQSQTDNNGTTINRSKNYPISNRRQPKSNLILSKPTRPKAKPADVIDYFENNEHQHHMKSNDQWGDVDETNYNANNRYQQSYFNDRRSTSHHQQQQNLSEDLSQKSNRHNEQTNDFNRTKQPAKTRSNVASRQSDMPSSSSSKVETKTVTSKAQPAWRPLSPARPLDPNEPTLQEAITYKSQIKTNDSNDRRQSAPVERKQRYTTSTTPINTASIPPLMSVRSDVPPAPIQTSNTASKHFKTSNQSQRQDYNSSSHYSQRNDFYNETNDSAWGNDEDYYDDETGYYDPNIQNHQRHHQSMGYHSNVHHRGYIALGSYGRYRRGGTLRQQQQYNAYNVNTTSSQLNTSTGARTKKVITNRTTTTKKPNEPPEQTEPTKLVTDEIVKKPTPWGLDTKPSIIEEVPKVKPIETPVVSIEIEKPKETITITSEPKPENEPIVAGQTEIDSTVTNKKPIATTNSQRKPNKDQQNYHYQNQNQPVSHHRNTYGRSAQDYDTTQISSHNYYGTGHRATRGGRTARMHDLSGGYYYEHPQQRYNNRYNYSNEHYSQQHQVHIPNKTIKRAGLSTATNDRQQTKQQTTKGNAIINPRLQSASDNEQKEGEEWETASESSANMRSGHPETNPQVAKSITSETKSTHRDRTPPKKSFSSQRPLNSRHAETGIHRRSHNLHDRGSKTARITTHRPSRSVTNQKPSSTQRLDEENSTGKQVKKDQHRHSLEGYDLNNVAGVVKIETLPASALEEENEAFDDGGEEFCVVMSKRGRKEQKAAQLSKQIAIESTVTTSIPTDQPIKPALITKSTSYEKNDTIASLGSNQLFEKSTFLDYDDKQSIGTVGDDYNQKINSLKTIWDASDHPSMQLEQTINTMVAMKQKKQHQDNTVPSNNSTKADTYVKESIPTSSTNISVTNTNVSSAIADDTNNKNTVATGNLQSTGSSSTINQPPTYSTSTVSSKNEQKNICTVKPTQQVAPNIQDQVDVTSYQTFAVPPLPPPMSQASLQQQQQQHILPQSQVNTLHQQHTYPFYENLLPAPPPPLPQQQAQQQQQQQQQQQFNRYAPQNFQYRNTNVFIQPPNVPNTNSMFHHTSQGSISAPPQNNAMPPMASYPSPFLVDHGGHMISQPQPPPPPQAYMNNQMMSGRPQGGPYYRTTPQQQMQTPPGPPYGTQDPLAHGGFYPPFFQPPNSNAPPVGHPSPHNLYGQNEGFHPPHPQMFARAGSIDRGDHALMSQPPPQSLSRPTNYPSTSSNQQQQQQQQGQPPSLLSQNLKSFHTNQQQTSSSNQAQFYPPPNQYARQLMPSGAMNTTNNRPQTQQVPSLMSGLNKNFSNNGNNMNNTQSLFQHRQPLLPPQSNNSRPLYQHNAQYSNYSKSTGPNDDNVKPKHM</sequence>
<feature type="compositionally biased region" description="Polar residues" evidence="1">
    <location>
        <begin position="320"/>
        <end position="346"/>
    </location>
</feature>
<protein>
    <submittedName>
        <fullName evidence="2">Uncharacterized protein</fullName>
    </submittedName>
</protein>
<name>A0A820QLT6_9BILA</name>
<feature type="compositionally biased region" description="Polar residues" evidence="1">
    <location>
        <begin position="921"/>
        <end position="947"/>
    </location>
</feature>
<evidence type="ECO:0000256" key="1">
    <source>
        <dbReference type="SAM" id="MobiDB-lite"/>
    </source>
</evidence>
<feature type="compositionally biased region" description="Polar residues" evidence="1">
    <location>
        <begin position="1610"/>
        <end position="1630"/>
    </location>
</feature>
<feature type="compositionally biased region" description="Low complexity" evidence="1">
    <location>
        <begin position="1350"/>
        <end position="1364"/>
    </location>
</feature>
<feature type="compositionally biased region" description="Low complexity" evidence="1">
    <location>
        <begin position="446"/>
        <end position="467"/>
    </location>
</feature>
<evidence type="ECO:0000313" key="3">
    <source>
        <dbReference type="Proteomes" id="UP000663873"/>
    </source>
</evidence>
<feature type="region of interest" description="Disordered" evidence="1">
    <location>
        <begin position="879"/>
        <end position="1034"/>
    </location>
</feature>
<dbReference type="EMBL" id="CAJOBP010003856">
    <property type="protein sequence ID" value="CAF4421258.1"/>
    <property type="molecule type" value="Genomic_DNA"/>
</dbReference>
<feature type="region of interest" description="Disordered" evidence="1">
    <location>
        <begin position="1232"/>
        <end position="1268"/>
    </location>
</feature>
<feature type="compositionally biased region" description="Polar residues" evidence="1">
    <location>
        <begin position="880"/>
        <end position="896"/>
    </location>
</feature>
<feature type="region of interest" description="Disordered" evidence="1">
    <location>
        <begin position="16"/>
        <end position="57"/>
    </location>
</feature>
<keyword evidence="3" id="KW-1185">Reference proteome</keyword>
<feature type="compositionally biased region" description="Low complexity" evidence="1">
    <location>
        <begin position="111"/>
        <end position="134"/>
    </location>
</feature>
<evidence type="ECO:0000313" key="2">
    <source>
        <dbReference type="EMBL" id="CAF4421258.1"/>
    </source>
</evidence>